<dbReference type="Pfam" id="PF13424">
    <property type="entry name" value="TPR_12"/>
    <property type="match status" value="1"/>
</dbReference>
<dbReference type="SMART" id="SM01043">
    <property type="entry name" value="BTAD"/>
    <property type="match status" value="1"/>
</dbReference>
<comment type="caution">
    <text evidence="5">The sequence shown here is derived from an EMBL/GenBank/DDBJ whole genome shotgun (WGS) entry which is preliminary data.</text>
</comment>
<dbReference type="Pfam" id="PF03704">
    <property type="entry name" value="BTAD"/>
    <property type="match status" value="1"/>
</dbReference>
<keyword evidence="2 3" id="KW-0238">DNA-binding</keyword>
<evidence type="ECO:0000256" key="3">
    <source>
        <dbReference type="PROSITE-ProRule" id="PRU01091"/>
    </source>
</evidence>
<dbReference type="InterPro" id="IPR011990">
    <property type="entry name" value="TPR-like_helical_dom_sf"/>
</dbReference>
<organism evidence="5 6">
    <name type="scientific">Salininema proteolyticum</name>
    <dbReference type="NCBI Taxonomy" id="1607685"/>
    <lineage>
        <taxon>Bacteria</taxon>
        <taxon>Bacillati</taxon>
        <taxon>Actinomycetota</taxon>
        <taxon>Actinomycetes</taxon>
        <taxon>Glycomycetales</taxon>
        <taxon>Glycomycetaceae</taxon>
        <taxon>Salininema</taxon>
    </lineage>
</organism>
<evidence type="ECO:0000313" key="6">
    <source>
        <dbReference type="Proteomes" id="UP001595823"/>
    </source>
</evidence>
<dbReference type="InterPro" id="IPR027417">
    <property type="entry name" value="P-loop_NTPase"/>
</dbReference>
<dbReference type="Proteomes" id="UP001595823">
    <property type="component" value="Unassembled WGS sequence"/>
</dbReference>
<dbReference type="InterPro" id="IPR036388">
    <property type="entry name" value="WH-like_DNA-bd_sf"/>
</dbReference>
<proteinExistence type="inferred from homology"/>
<dbReference type="Gene3D" id="1.25.40.10">
    <property type="entry name" value="Tetratricopeptide repeat domain"/>
    <property type="match status" value="2"/>
</dbReference>
<reference evidence="6" key="1">
    <citation type="journal article" date="2019" name="Int. J. Syst. Evol. Microbiol.">
        <title>The Global Catalogue of Microorganisms (GCM) 10K type strain sequencing project: providing services to taxonomists for standard genome sequencing and annotation.</title>
        <authorList>
            <consortium name="The Broad Institute Genomics Platform"/>
            <consortium name="The Broad Institute Genome Sequencing Center for Infectious Disease"/>
            <person name="Wu L."/>
            <person name="Ma J."/>
        </authorList>
    </citation>
    <scope>NUCLEOTIDE SEQUENCE [LARGE SCALE GENOMIC DNA]</scope>
    <source>
        <strain evidence="6">IBRC-M 10908</strain>
    </source>
</reference>
<dbReference type="SUPFAM" id="SSF46894">
    <property type="entry name" value="C-terminal effector domain of the bipartite response regulators"/>
    <property type="match status" value="1"/>
</dbReference>
<dbReference type="PANTHER" id="PTHR47691">
    <property type="entry name" value="REGULATOR-RELATED"/>
    <property type="match status" value="1"/>
</dbReference>
<dbReference type="SUPFAM" id="SSF52540">
    <property type="entry name" value="P-loop containing nucleoside triphosphate hydrolases"/>
    <property type="match status" value="1"/>
</dbReference>
<keyword evidence="6" id="KW-1185">Reference proteome</keyword>
<evidence type="ECO:0000256" key="2">
    <source>
        <dbReference type="ARBA" id="ARBA00023125"/>
    </source>
</evidence>
<dbReference type="PRINTS" id="PR00364">
    <property type="entry name" value="DISEASERSIST"/>
</dbReference>
<protein>
    <submittedName>
        <fullName evidence="5">BTAD domain-containing putative transcriptional regulator</fullName>
    </submittedName>
</protein>
<evidence type="ECO:0000259" key="4">
    <source>
        <dbReference type="PROSITE" id="PS51755"/>
    </source>
</evidence>
<feature type="DNA-binding region" description="OmpR/PhoB-type" evidence="3">
    <location>
        <begin position="1"/>
        <end position="94"/>
    </location>
</feature>
<gene>
    <name evidence="5" type="ORF">ACFPET_19105</name>
</gene>
<dbReference type="InterPro" id="IPR016032">
    <property type="entry name" value="Sig_transdc_resp-reg_C-effctor"/>
</dbReference>
<dbReference type="PROSITE" id="PS51755">
    <property type="entry name" value="OMPR_PHOB"/>
    <property type="match status" value="1"/>
</dbReference>
<sequence>MRFGILGPLAIWDADGASVALPERKARMLLAALLIDPGRLVSDDRLADILWRGEPPAKPGSSLRALASRLRSALRGAGVGEALARRASGYLLDVAASHTDAAEFERAISRSRGEPDARERAALLSEALDLWRGEPFADFSFEDFAQAPARRLEELRLEAVELLAKSRLELGEAEAAVADLAPVALEHPTRESLREVQLKALYLSGNQHEALNQYEQVRAALADELGADPGPALQRLHTRILRQDADLAPPPRRRGNLPEPLTGLIGREDELARAGAALDESRLATLVGPGGVGKTRLALAVGAERGEDVWMADLTPARGGSDVVTVTAAALGVRDDGGPRPLTGRIASALDARPTLLILDNCEHVVGDAAGLTESLLAAAPACKVLATGREPLRLPGERVLPVEPFAPPESSDIAVLRGNPASLLFAERARAADPGFTLDDGEAVAVICRRLDGIPLALELAASRLRGIGTAELAARLDRRFSLLTGRGGGAPDRQRTLRAAIDWSWNLLEEDEKVLLRRLSVFGGVFSLSSAEAVCGGAGLAEDSVVLLLGSLVDRSLVARPGGRGYALLESIAAYGSEKLAEAGEAEEFARRLRHRGVDLCRGSAERLRGPGQRGQLGLLDTESDVLREAFDSSIAAGDLSSAFALANESAWYWFLRGRLSEAHRWFARALESESPALAAPLSAPFKDVRSALRSEARAWRGLFAAMLGERELSDEGTPLDVLVAEVEESRRAELEWFLEYVRSYRGVAAPDESRLTRLVGAVESDWGTAAALLLRSRHRLMKGRLAGAEEDAAASRSLFSERDDRWGRLQSADVLASAAEARGDLDGAQSLREEGLALAREWGMAVPESYQLSGLGRLALLSRDFAGSAELHARAFATAAGDTSAEMFALYGMALSLRRNGDLDEAERRFGECLAWSREMEDEPGVALCLAELGFIAESRSDGADAAELHRQSLESARRTDDPRAMALAVEGLAGAASLAGSHGAAARLLGVADAARTHAGAPLPENERGDVDRIEARLSTAFSADGLSEAFTAGGELVRDRIAEGSLVADAVMAAVADAERDR</sequence>
<name>A0ABV8U3C0_9ACTN</name>
<dbReference type="SUPFAM" id="SSF48452">
    <property type="entry name" value="TPR-like"/>
    <property type="match status" value="2"/>
</dbReference>
<dbReference type="SMART" id="SM00862">
    <property type="entry name" value="Trans_reg_C"/>
    <property type="match status" value="1"/>
</dbReference>
<dbReference type="Gene3D" id="1.10.10.10">
    <property type="entry name" value="Winged helix-like DNA-binding domain superfamily/Winged helix DNA-binding domain"/>
    <property type="match status" value="1"/>
</dbReference>
<dbReference type="CDD" id="cd15831">
    <property type="entry name" value="BTAD"/>
    <property type="match status" value="1"/>
</dbReference>
<dbReference type="RefSeq" id="WP_380624170.1">
    <property type="nucleotide sequence ID" value="NZ_JBHSDK010000028.1"/>
</dbReference>
<evidence type="ECO:0000313" key="5">
    <source>
        <dbReference type="EMBL" id="MFC4337312.1"/>
    </source>
</evidence>
<feature type="domain" description="OmpR/PhoB-type" evidence="4">
    <location>
        <begin position="1"/>
        <end position="94"/>
    </location>
</feature>
<dbReference type="Gene3D" id="3.40.50.300">
    <property type="entry name" value="P-loop containing nucleotide triphosphate hydrolases"/>
    <property type="match status" value="1"/>
</dbReference>
<accession>A0ABV8U3C0</accession>
<dbReference type="InterPro" id="IPR001867">
    <property type="entry name" value="OmpR/PhoB-type_DNA-bd"/>
</dbReference>
<comment type="similarity">
    <text evidence="1">Belongs to the AfsR/DnrI/RedD regulatory family.</text>
</comment>
<dbReference type="PANTHER" id="PTHR47691:SF3">
    <property type="entry name" value="HTH-TYPE TRANSCRIPTIONAL REGULATOR RV0890C-RELATED"/>
    <property type="match status" value="1"/>
</dbReference>
<dbReference type="EMBL" id="JBHSDK010000028">
    <property type="protein sequence ID" value="MFC4337312.1"/>
    <property type="molecule type" value="Genomic_DNA"/>
</dbReference>
<dbReference type="InterPro" id="IPR005158">
    <property type="entry name" value="BTAD"/>
</dbReference>
<evidence type="ECO:0000256" key="1">
    <source>
        <dbReference type="ARBA" id="ARBA00005820"/>
    </source>
</evidence>